<evidence type="ECO:0000256" key="2">
    <source>
        <dbReference type="SAM" id="Phobius"/>
    </source>
</evidence>
<dbReference type="AlphaFoldDB" id="A0A178ZZY7"/>
<keyword evidence="2" id="KW-0812">Transmembrane</keyword>
<evidence type="ECO:0000256" key="1">
    <source>
        <dbReference type="SAM" id="MobiDB-lite"/>
    </source>
</evidence>
<keyword evidence="2" id="KW-0472">Membrane</keyword>
<dbReference type="Proteomes" id="UP000078343">
    <property type="component" value="Unassembled WGS sequence"/>
</dbReference>
<feature type="region of interest" description="Disordered" evidence="1">
    <location>
        <begin position="51"/>
        <end position="118"/>
    </location>
</feature>
<accession>A0A178ZZY7</accession>
<dbReference type="RefSeq" id="XP_018698811.1">
    <property type="nucleotide sequence ID" value="XM_018832932.1"/>
</dbReference>
<keyword evidence="2" id="KW-1133">Transmembrane helix</keyword>
<reference evidence="3 4" key="1">
    <citation type="submission" date="2016-04" db="EMBL/GenBank/DDBJ databases">
        <title>Draft genome of Fonsecaea erecta CBS 125763.</title>
        <authorList>
            <person name="Weiss V.A."/>
            <person name="Vicente V.A."/>
            <person name="Raittz R.T."/>
            <person name="Moreno L.F."/>
            <person name="De Souza E.M."/>
            <person name="Pedrosa F.O."/>
            <person name="Steffens M.B."/>
            <person name="Faoro H."/>
            <person name="Tadra-Sfeir M.Z."/>
            <person name="Najafzadeh M.J."/>
            <person name="Felipe M.S."/>
            <person name="Teixeira M."/>
            <person name="Sun J."/>
            <person name="Xi L."/>
            <person name="Gomes R."/>
            <person name="De Azevedo C.M."/>
            <person name="Salgado C.G."/>
            <person name="Da Silva M.B."/>
            <person name="Nascimento M.F."/>
            <person name="Queiroz-Telles F."/>
            <person name="Attili D.S."/>
            <person name="Gorbushina A."/>
        </authorList>
    </citation>
    <scope>NUCLEOTIDE SEQUENCE [LARGE SCALE GENOMIC DNA]</scope>
    <source>
        <strain evidence="3 4">CBS 125763</strain>
    </source>
</reference>
<dbReference type="EMBL" id="LVYI01000001">
    <property type="protein sequence ID" value="OAP65444.1"/>
    <property type="molecule type" value="Genomic_DNA"/>
</dbReference>
<feature type="transmembrane region" description="Helical" evidence="2">
    <location>
        <begin position="6"/>
        <end position="39"/>
    </location>
</feature>
<name>A0A178ZZY7_9EURO</name>
<sequence length="140" mass="15113">MGVFLAYFLLSTLLLTTFITFVIVLLVPALLVAIYLLALICLSPDDAFIPSPGEEGGSHHLRPAPRPPIQEEQQPQHRERGRYGESGAEEHQPLTQHTRLGHLQPGAAGVDGVRDLGDDNKAVFAGEDQVSLAVPSRAEA</sequence>
<feature type="compositionally biased region" description="Basic and acidic residues" evidence="1">
    <location>
        <begin position="74"/>
        <end position="92"/>
    </location>
</feature>
<protein>
    <submittedName>
        <fullName evidence="3">Uncharacterized protein</fullName>
    </submittedName>
</protein>
<comment type="caution">
    <text evidence="3">The sequence shown here is derived from an EMBL/GenBank/DDBJ whole genome shotgun (WGS) entry which is preliminary data.</text>
</comment>
<organism evidence="3 4">
    <name type="scientific">Fonsecaea erecta</name>
    <dbReference type="NCBI Taxonomy" id="1367422"/>
    <lineage>
        <taxon>Eukaryota</taxon>
        <taxon>Fungi</taxon>
        <taxon>Dikarya</taxon>
        <taxon>Ascomycota</taxon>
        <taxon>Pezizomycotina</taxon>
        <taxon>Eurotiomycetes</taxon>
        <taxon>Chaetothyriomycetidae</taxon>
        <taxon>Chaetothyriales</taxon>
        <taxon>Herpotrichiellaceae</taxon>
        <taxon>Fonsecaea</taxon>
    </lineage>
</organism>
<dbReference type="GeneID" id="30005586"/>
<proteinExistence type="predicted"/>
<gene>
    <name evidence="3" type="ORF">AYL99_01416</name>
</gene>
<keyword evidence="4" id="KW-1185">Reference proteome</keyword>
<evidence type="ECO:0000313" key="4">
    <source>
        <dbReference type="Proteomes" id="UP000078343"/>
    </source>
</evidence>
<evidence type="ECO:0000313" key="3">
    <source>
        <dbReference type="EMBL" id="OAP65444.1"/>
    </source>
</evidence>